<dbReference type="PANTHER" id="PTHR31299:SF0">
    <property type="entry name" value="ESTERASE, PUTATIVE (AFU_ORTHOLOGUE AFUA_1G05850)-RELATED"/>
    <property type="match status" value="1"/>
</dbReference>
<dbReference type="Gene3D" id="3.40.1660.10">
    <property type="entry name" value="EreA-like (biosynthetic domain)"/>
    <property type="match status" value="1"/>
</dbReference>
<protein>
    <submittedName>
        <fullName evidence="2">Erythromycin esterase family protein</fullName>
    </submittedName>
</protein>
<feature type="region of interest" description="Disordered" evidence="1">
    <location>
        <begin position="1"/>
        <end position="30"/>
    </location>
</feature>
<name>A0A6G2B5V5_9ACTN</name>
<dbReference type="InterPro" id="IPR052036">
    <property type="entry name" value="Hydrolase/PRTase-associated"/>
</dbReference>
<accession>A0A6G2B5V5</accession>
<dbReference type="AlphaFoldDB" id="A0A6G2B5V5"/>
<feature type="compositionally biased region" description="Basic and acidic residues" evidence="1">
    <location>
        <begin position="18"/>
        <end position="27"/>
    </location>
</feature>
<dbReference type="PIRSF" id="PIRSF036794">
    <property type="entry name" value="UCP_erythr_ester"/>
    <property type="match status" value="1"/>
</dbReference>
<dbReference type="InterPro" id="IPR007815">
    <property type="entry name" value="Emycin_Estase"/>
</dbReference>
<dbReference type="SUPFAM" id="SSF159501">
    <property type="entry name" value="EreA/ChaN-like"/>
    <property type="match status" value="1"/>
</dbReference>
<organism evidence="2 3">
    <name type="scientific">Streptomyces taklimakanensis</name>
    <dbReference type="NCBI Taxonomy" id="2569853"/>
    <lineage>
        <taxon>Bacteria</taxon>
        <taxon>Bacillati</taxon>
        <taxon>Actinomycetota</taxon>
        <taxon>Actinomycetes</taxon>
        <taxon>Kitasatosporales</taxon>
        <taxon>Streptomycetaceae</taxon>
        <taxon>Streptomyces</taxon>
    </lineage>
</organism>
<dbReference type="InterPro" id="IPR014622">
    <property type="entry name" value="UCP036794_erythomycin"/>
</dbReference>
<evidence type="ECO:0000256" key="1">
    <source>
        <dbReference type="SAM" id="MobiDB-lite"/>
    </source>
</evidence>
<gene>
    <name evidence="2" type="ORF">F0L17_00465</name>
</gene>
<sequence length="457" mass="50405">MARADGSRSGTAAAGEARATREIREEALPLTGPDSLDPLLDRIADARYVAVGEASHGTAEFYRWRAELTRRLIVEKGFSLVAVEGDWPDCQALHHCVTGAPGSPEDPGEVLDGFGRWPRWMWANTEVLRFARWLRDHNLALPAGERVGFFGLDVYSLWESLHAVLDHVREHDPDQVEQALAACHCFEPYARDPQSYALATRLVPAGCQAEVASLLIGLRERAGRRPKVGVDGGRAAEFTARQNAEVLAGAERYYRAMVRGGPESWNIRDHHMADTLDRLTAHHGPGTKAVVWEHNTHVGDARATDMADAGMVNVGQLLRERHATEGVVLVGFGSHDGTVVAAQQWGLPPETMEVPPARDGSVEHLLHRALPGGSALFLWGDGDGADAPASAWRREERDHRAIGVVYRPQAERWGNYVPTVLADRYDAFLYLDRTRALDPLHRYEHGTGEEETYPTGQ</sequence>
<dbReference type="Gene3D" id="1.20.1440.30">
    <property type="entry name" value="Biosynthetic Protein domain"/>
    <property type="match status" value="1"/>
</dbReference>
<keyword evidence="3" id="KW-1185">Reference proteome</keyword>
<dbReference type="EMBL" id="WIXO01000001">
    <property type="protein sequence ID" value="MTE17630.1"/>
    <property type="molecule type" value="Genomic_DNA"/>
</dbReference>
<dbReference type="Proteomes" id="UP000473014">
    <property type="component" value="Unassembled WGS sequence"/>
</dbReference>
<feature type="compositionally biased region" description="Low complexity" evidence="1">
    <location>
        <begin position="7"/>
        <end position="17"/>
    </location>
</feature>
<comment type="caution">
    <text evidence="2">The sequence shown here is derived from an EMBL/GenBank/DDBJ whole genome shotgun (WGS) entry which is preliminary data.</text>
</comment>
<dbReference type="CDD" id="cd14728">
    <property type="entry name" value="Ere-like"/>
    <property type="match status" value="1"/>
</dbReference>
<proteinExistence type="predicted"/>
<dbReference type="GO" id="GO:0046677">
    <property type="term" value="P:response to antibiotic"/>
    <property type="evidence" value="ECO:0007669"/>
    <property type="project" value="InterPro"/>
</dbReference>
<dbReference type="Gene3D" id="3.30.1870.10">
    <property type="entry name" value="EreA-like, domain 2"/>
    <property type="match status" value="1"/>
</dbReference>
<evidence type="ECO:0000313" key="2">
    <source>
        <dbReference type="EMBL" id="MTE17630.1"/>
    </source>
</evidence>
<dbReference type="Pfam" id="PF05139">
    <property type="entry name" value="Erythro_esteras"/>
    <property type="match status" value="1"/>
</dbReference>
<dbReference type="PANTHER" id="PTHR31299">
    <property type="entry name" value="ESTERASE, PUTATIVE (AFU_ORTHOLOGUE AFUA_1G05850)-RELATED"/>
    <property type="match status" value="1"/>
</dbReference>
<reference evidence="2 3" key="1">
    <citation type="submission" date="2019-11" db="EMBL/GenBank/DDBJ databases">
        <authorList>
            <person name="Yuan L."/>
        </authorList>
    </citation>
    <scope>NUCLEOTIDE SEQUENCE [LARGE SCALE GENOMIC DNA]</scope>
    <source>
        <strain evidence="2 3">TRM43335</strain>
    </source>
</reference>
<evidence type="ECO:0000313" key="3">
    <source>
        <dbReference type="Proteomes" id="UP000473014"/>
    </source>
</evidence>
<dbReference type="RefSeq" id="WP_155072959.1">
    <property type="nucleotide sequence ID" value="NZ_WIXO01000001.1"/>
</dbReference>
<dbReference type="OrthoDB" id="9810066at2"/>